<keyword evidence="5" id="KW-0862">Zinc</keyword>
<dbReference type="Gene3D" id="2.30.29.30">
    <property type="entry name" value="Pleckstrin-homology domain (PH domain)/Phosphotyrosine-binding domain (PTB)"/>
    <property type="match status" value="1"/>
</dbReference>
<evidence type="ECO:0000256" key="6">
    <source>
        <dbReference type="PROSITE-ProRule" id="PRU00221"/>
    </source>
</evidence>
<dbReference type="Gene3D" id="2.130.10.10">
    <property type="entry name" value="YVTN repeat-like/Quinoprotein amine dehydrogenase"/>
    <property type="match status" value="1"/>
</dbReference>
<dbReference type="SUPFAM" id="SSF57903">
    <property type="entry name" value="FYVE/PHD zinc finger"/>
    <property type="match status" value="1"/>
</dbReference>
<evidence type="ECO:0000256" key="2">
    <source>
        <dbReference type="ARBA" id="ARBA00022723"/>
    </source>
</evidence>
<feature type="region of interest" description="Disordered" evidence="7">
    <location>
        <begin position="1660"/>
        <end position="1720"/>
    </location>
</feature>
<feature type="domain" description="BEACH-type PH" evidence="9">
    <location>
        <begin position="1745"/>
        <end position="1881"/>
    </location>
</feature>
<evidence type="ECO:0000313" key="10">
    <source>
        <dbReference type="EMBL" id="CEH12533.1"/>
    </source>
</evidence>
<protein>
    <submittedName>
        <fullName evidence="10">Lysosomal trafficking regulator LYST and related BEACH and WD40 repeat proteins</fullName>
    </submittedName>
</protein>
<dbReference type="CDD" id="cd06071">
    <property type="entry name" value="Beach"/>
    <property type="match status" value="1"/>
</dbReference>
<feature type="domain" description="BEACH" evidence="8">
    <location>
        <begin position="1920"/>
        <end position="2211"/>
    </location>
</feature>
<dbReference type="Proteomes" id="UP000054845">
    <property type="component" value="Unassembled WGS sequence"/>
</dbReference>
<keyword evidence="2" id="KW-0479">Metal-binding</keyword>
<dbReference type="Pfam" id="PF14844">
    <property type="entry name" value="PH_BEACH"/>
    <property type="match status" value="1"/>
</dbReference>
<evidence type="ECO:0000259" key="8">
    <source>
        <dbReference type="PROSITE" id="PS50197"/>
    </source>
</evidence>
<feature type="region of interest" description="Disordered" evidence="7">
    <location>
        <begin position="214"/>
        <end position="244"/>
    </location>
</feature>
<dbReference type="EMBL" id="CCYA01000159">
    <property type="protein sequence ID" value="CEH12533.1"/>
    <property type="molecule type" value="Genomic_DNA"/>
</dbReference>
<dbReference type="InterPro" id="IPR000409">
    <property type="entry name" value="BEACH_dom"/>
</dbReference>
<dbReference type="InterPro" id="IPR019775">
    <property type="entry name" value="WD40_repeat_CS"/>
</dbReference>
<dbReference type="InterPro" id="IPR023362">
    <property type="entry name" value="PH-BEACH_dom"/>
</dbReference>
<dbReference type="SMART" id="SM01026">
    <property type="entry name" value="Beach"/>
    <property type="match status" value="1"/>
</dbReference>
<feature type="region of interest" description="Disordered" evidence="7">
    <location>
        <begin position="1"/>
        <end position="54"/>
    </location>
</feature>
<dbReference type="InterPro" id="IPR011993">
    <property type="entry name" value="PH-like_dom_sf"/>
</dbReference>
<dbReference type="PANTHER" id="PTHR46108:SF4">
    <property type="entry name" value="BLUE CHEESE"/>
    <property type="match status" value="1"/>
</dbReference>
<evidence type="ECO:0000256" key="7">
    <source>
        <dbReference type="SAM" id="MobiDB-lite"/>
    </source>
</evidence>
<dbReference type="Gene3D" id="1.10.1540.10">
    <property type="entry name" value="BEACH domain"/>
    <property type="match status" value="1"/>
</dbReference>
<feature type="compositionally biased region" description="Polar residues" evidence="7">
    <location>
        <begin position="109"/>
        <end position="125"/>
    </location>
</feature>
<dbReference type="InterPro" id="IPR056252">
    <property type="entry name" value="Alfy-like_Arm-like"/>
</dbReference>
<evidence type="ECO:0000256" key="4">
    <source>
        <dbReference type="ARBA" id="ARBA00022771"/>
    </source>
</evidence>
<accession>A0A0P1BA94</accession>
<keyword evidence="4" id="KW-0863">Zinc-finger</keyword>
<dbReference type="PANTHER" id="PTHR46108">
    <property type="entry name" value="BLUE CHEESE"/>
    <property type="match status" value="1"/>
</dbReference>
<dbReference type="SUPFAM" id="SSF50978">
    <property type="entry name" value="WD40 repeat-like"/>
    <property type="match status" value="1"/>
</dbReference>
<feature type="compositionally biased region" description="Polar residues" evidence="7">
    <location>
        <begin position="85"/>
        <end position="97"/>
    </location>
</feature>
<dbReference type="SMART" id="SM00320">
    <property type="entry name" value="WD40"/>
    <property type="match status" value="3"/>
</dbReference>
<dbReference type="InterPro" id="IPR015943">
    <property type="entry name" value="WD40/YVTN_repeat-like_dom_sf"/>
</dbReference>
<dbReference type="CDD" id="cd00065">
    <property type="entry name" value="FYVE_like_SF"/>
    <property type="match status" value="1"/>
</dbReference>
<evidence type="ECO:0000256" key="1">
    <source>
        <dbReference type="ARBA" id="ARBA00022574"/>
    </source>
</evidence>
<dbReference type="InterPro" id="IPR013083">
    <property type="entry name" value="Znf_RING/FYVE/PHD"/>
</dbReference>
<dbReference type="PROSITE" id="PS50082">
    <property type="entry name" value="WD_REPEATS_2"/>
    <property type="match status" value="1"/>
</dbReference>
<feature type="region of interest" description="Disordered" evidence="7">
    <location>
        <begin position="77"/>
        <end position="132"/>
    </location>
</feature>
<feature type="repeat" description="WD" evidence="6">
    <location>
        <begin position="2346"/>
        <end position="2387"/>
    </location>
</feature>
<dbReference type="InterPro" id="IPR051944">
    <property type="entry name" value="BEACH_domain_protein"/>
</dbReference>
<feature type="region of interest" description="Disordered" evidence="7">
    <location>
        <begin position="1125"/>
        <end position="1169"/>
    </location>
</feature>
<dbReference type="InterPro" id="IPR036372">
    <property type="entry name" value="BEACH_dom_sf"/>
</dbReference>
<keyword evidence="1 6" id="KW-0853">WD repeat</keyword>
<dbReference type="STRING" id="401625.A0A0P1BA94"/>
<dbReference type="SUPFAM" id="SSF50729">
    <property type="entry name" value="PH domain-like"/>
    <property type="match status" value="1"/>
</dbReference>
<proteinExistence type="predicted"/>
<dbReference type="Gene3D" id="3.30.40.10">
    <property type="entry name" value="Zinc/RING finger domain, C3HC4 (zinc finger)"/>
    <property type="match status" value="1"/>
</dbReference>
<evidence type="ECO:0000256" key="3">
    <source>
        <dbReference type="ARBA" id="ARBA00022737"/>
    </source>
</evidence>
<name>A0A0P1BA94_9BASI</name>
<dbReference type="Pfam" id="PF23295">
    <property type="entry name" value="Arm_4"/>
    <property type="match status" value="1"/>
</dbReference>
<dbReference type="InterPro" id="IPR013320">
    <property type="entry name" value="ConA-like_dom_sf"/>
</dbReference>
<evidence type="ECO:0000256" key="5">
    <source>
        <dbReference type="ARBA" id="ARBA00022833"/>
    </source>
</evidence>
<dbReference type="InterPro" id="IPR036322">
    <property type="entry name" value="WD40_repeat_dom_sf"/>
</dbReference>
<keyword evidence="11" id="KW-1185">Reference proteome</keyword>
<dbReference type="InterPro" id="IPR011011">
    <property type="entry name" value="Znf_FYVE_PHD"/>
</dbReference>
<dbReference type="PROSITE" id="PS51783">
    <property type="entry name" value="PH_BEACH"/>
    <property type="match status" value="1"/>
</dbReference>
<dbReference type="OrthoDB" id="26681at2759"/>
<keyword evidence="3" id="KW-0677">Repeat</keyword>
<dbReference type="InterPro" id="IPR001680">
    <property type="entry name" value="WD40_rpt"/>
</dbReference>
<evidence type="ECO:0000313" key="11">
    <source>
        <dbReference type="Proteomes" id="UP000054845"/>
    </source>
</evidence>
<dbReference type="GO" id="GO:0008270">
    <property type="term" value="F:zinc ion binding"/>
    <property type="evidence" value="ECO:0007669"/>
    <property type="project" value="UniProtKB-KW"/>
</dbReference>
<dbReference type="PROSITE" id="PS00678">
    <property type="entry name" value="WD_REPEATS_1"/>
    <property type="match status" value="1"/>
</dbReference>
<reference evidence="10 11" key="1">
    <citation type="submission" date="2014-09" db="EMBL/GenBank/DDBJ databases">
        <authorList>
            <person name="Magalhaes I.L.F."/>
            <person name="Oliveira U."/>
            <person name="Santos F.R."/>
            <person name="Vidigal T.H.D.A."/>
            <person name="Brescovit A.D."/>
            <person name="Santos A.J."/>
        </authorList>
    </citation>
    <scope>NUCLEOTIDE SEQUENCE [LARGE SCALE GENOMIC DNA]</scope>
</reference>
<dbReference type="Pfam" id="PF02138">
    <property type="entry name" value="Beach"/>
    <property type="match status" value="1"/>
</dbReference>
<dbReference type="SUPFAM" id="SSF81837">
    <property type="entry name" value="BEACH domain"/>
    <property type="match status" value="1"/>
</dbReference>
<organism evidence="10 11">
    <name type="scientific">Ceraceosorus bombacis</name>
    <dbReference type="NCBI Taxonomy" id="401625"/>
    <lineage>
        <taxon>Eukaryota</taxon>
        <taxon>Fungi</taxon>
        <taxon>Dikarya</taxon>
        <taxon>Basidiomycota</taxon>
        <taxon>Ustilaginomycotina</taxon>
        <taxon>Exobasidiomycetes</taxon>
        <taxon>Ceraceosorales</taxon>
        <taxon>Ceraceosoraceae</taxon>
        <taxon>Ceraceosorus</taxon>
    </lineage>
</organism>
<evidence type="ECO:0000259" key="9">
    <source>
        <dbReference type="PROSITE" id="PS51783"/>
    </source>
</evidence>
<dbReference type="InterPro" id="IPR000306">
    <property type="entry name" value="Znf_FYVE"/>
</dbReference>
<sequence length="2645" mass="288636">MSGLSSDVKLPAGVDDAGNDAEAEGNTSASQSGFVHPAPLDALAPSGPGSKHALAVLSSSPHNLSPRTERLQLASDSIKSKSTNDHLSQSPSNTSPAYLSPAPRAPRLAQSSSLASIRTDNSEPLDSSAVWEEQRDENLRELDAVLASLQQSDSLDLDSKLHLLSQLQRLIHEGTELPLTPTAAKGATTTSDAFRKSGGYLCLLGQLTALESTRTSSERTAAAPSAQDQRGETSDLAQSSRERTQDQMALQERLRIEIFKLVLSLLAANLLSSTASLAHFERDVGWDTLLASLRLCTIDATSPAAFFGALLGLAVGDVGGWIGWLERLCAESNDSARVSEHVEGLPRGNSGADEEQYILKRVSESWHSTAVEIPKAIGLVLTLLDEANERHRDSTLRFAICAVVERLSMNSKRNQVLLAQSGLTSHLIQSLLERLPDARKHASDTCLARAMSRLLGLGLESDAARVIFKRLLEPKEERSSHNNSLMELLVNVAESSRAPNNITFDCSITGHASLAFSSLRRPFPPGSASRGFSFFTSIYIERIEPSAELELFQLFDGPRNCVVRLTIEPGTGQVHYCTEAGESASRTHFVGGVIPQGQWTHVCLVHARPKGAARRSVAQLSINGILVDEQMVPWPASATGNVRAVIGNAPQRNAGSSISPGPSPISGGGLRRKQTSRLIWSLGVTYFMDALVPQDLPLVLSEMSRTYSGNLQDSLGKFLTYQTSTRVNLRLNAVSKSIAGAHGSGPAASVATERDLSKHPLVTAIAGNARDLFSEERFYFIVSSANTWALARQSTAGLDAAQRPGPVVVLNQALPLTRDAIASSYGYAKLYGHPTLSCPIPLDETVWQLGGVSLLLAMVERASMAGSREQLEVALRLFFDLVDNSWRLSEDAEKKKAAESLSAAMEALRAALLASFSDASIRAITTYLGSQLCRGLERTSKRGSARGRAPTVDSFPPSESAMFGFESTLDGSSATPLMVFELLTDVVLQRPSFLAKMATSVSNKWLLLFFHPKAERRAAVLSLSILEKLFASQPSYKERFNASGGIKTMERLLPRFWASPTVLPTCFAMLFGRTVDPAGGEETDFVERFGPLFCPNIYCPPMLRVIVAALRFGLREVASKSSDQRRSNLLTRSGTMGRPRQSANNASLSPAIAAGGAGGGRHARKRSTSMNLDSQGLAEAFRISSELSLLEGAVALLERHCRASAEFRDLVYSPIILRLLVDVISPHIDIRTLGDDRTQQRLAPGNAQRSSIHEASQPSVLAEALCNRILATLVDLALDSMIHSGTVAIVAALTAAAPPADLVEASALRAAIYYKLCDSVVATMAERPSLISSSRACVAFASLAEAASDEALHGSTDLAQKSFDLVTTLLSKLHLKVDEDFARDATFALASQSLVTSLNRIVLYRFAAAQDDESRAALLRRVLEHQTSMLLEINTDTAFLRCLVNQAVKCIATESKDTRAAGVSLLKLMVISRPALIEQTIREGVSTTDLLQQEDGRAMLSQLKGMDSDPPQWPFQTEWLGFLKSLETLKAAAHLERVAHVKELLDRSDARDQSVVATERRMIAWQANLRQEDDLRYTKYRHDVRELFVFAQAEWKKLMAQLQRERGVLGSDVDGSRLWCLDPTEGPTRVRSKLQELPPALEEVVDVPYLKEQTAEEEIGEIEQQPAWSNGEVDAGDTSLWNDEPVSEQRPPTSSQARDLHGKTDSAGAEKFDVGGDGQGLVREENVAELGDGEEKFRRVLRSLERGDVIMDVFNTSRVVGIECRAALLIVGRTAVYIVDDYCQLASGELCASWEVPPEQRDALVMATVAQSDADHPSNLIAQLDGEAQTRKWSWDQLSACHRRAFLHRRTAVELFFADGQSCLLVLDKTATVQRLLIELAKRNRVAVSATEHLLDGIREGGATTHRSGGSGGLSSRLAGVLGRGAQPGLLTAAWMRREVSNFEYLMQLNTLAGRTYTDLSAYPVFPWILADYSSLTLNLNDPASFRRLELPMGAQTPARRRQYDERYAQLLELGEPPRHYGTHYSTAATVCGYLIRVRPFSTLLISLQGGSFDLADRTFSSIKRAWDSASELTSGDVRELVPELFFFPQCLLNTNRFDFGLKQDGETVDDVELPPWARGDPLLFVQLHREALESDYVSANIHLWIDLIFGWRSRGEAAVESTNVFHPLSYDDGVDLEAIESPHERLAAAQSIHNFGQSMRQLFHNPHPQRYSAPLGRGPQGQRLGLDETPWLFVQSIVPIRSLKGSIHFIYADRVERAYASPRDYLTLPRLGLSVSAGHLDGSLRLFSSNDPTRSEGVTEHMVPGRITCFAPAGPANLLAGSNDGLVTSWKVDSKRHELSHVATLRAHTAPVITIMACTTYSIAVSGSEDLTAVVWDLNRGDYVRSLRGHELPVHLTAIDEKSGLIATAAGTEVRLWNINGDLVSRVTTNASVSDPVASLAFFERECHDQKLALLLTGHRGKVVSWVCIPRATDGSMSRQIRPAVSSSNLRSAKPLLWRMEAHHVFEHRDRIGPLTMPLITAIKVVESFVKGGSGQASQRRQQILMGDEHGRLYIWALPGDATPIPDGFATHCMWEACSKKFGVLEAKRSCSACGGLFCSNCATPYPAWNSARFCESCKMLLSLLPDPPAPVSPQSARARPLER</sequence>
<dbReference type="SUPFAM" id="SSF49899">
    <property type="entry name" value="Concanavalin A-like lectins/glucanases"/>
    <property type="match status" value="1"/>
</dbReference>
<dbReference type="PROSITE" id="PS50197">
    <property type="entry name" value="BEACH"/>
    <property type="match status" value="1"/>
</dbReference>
<feature type="compositionally biased region" description="Basic and acidic residues" evidence="7">
    <location>
        <begin position="1698"/>
        <end position="1714"/>
    </location>
</feature>
<dbReference type="SMART" id="SM00064">
    <property type="entry name" value="FYVE"/>
    <property type="match status" value="1"/>
</dbReference>